<dbReference type="CDD" id="cd00644">
    <property type="entry name" value="HMG-CoA_reductase_classII"/>
    <property type="match status" value="1"/>
</dbReference>
<evidence type="ECO:0000256" key="1">
    <source>
        <dbReference type="ARBA" id="ARBA00007661"/>
    </source>
</evidence>
<dbReference type="UniPathway" id="UPA00257">
    <property type="reaction ID" value="UER00367"/>
</dbReference>
<dbReference type="InterPro" id="IPR009023">
    <property type="entry name" value="HMG_CoA_Rdtase_NAD(P)-bd_sf"/>
</dbReference>
<dbReference type="PROSITE" id="PS01192">
    <property type="entry name" value="HMG_COA_REDUCTASE_3"/>
    <property type="match status" value="1"/>
</dbReference>
<dbReference type="InterPro" id="IPR004553">
    <property type="entry name" value="HMG_CoA_Rdtase_bac-typ"/>
</dbReference>
<proteinExistence type="inferred from homology"/>
<dbReference type="KEGG" id="pei:H9L10_10985"/>
<keyword evidence="5" id="KW-1185">Reference proteome</keyword>
<comment type="similarity">
    <text evidence="1 3">Belongs to the HMG-CoA reductase family.</text>
</comment>
<evidence type="ECO:0000256" key="2">
    <source>
        <dbReference type="ARBA" id="ARBA00023002"/>
    </source>
</evidence>
<protein>
    <recommendedName>
        <fullName evidence="3">3-hydroxy-3-methylglutaryl coenzyme A reductase</fullName>
        <shortName evidence="3">HMG-CoA reductase</shortName>
        <ecNumber evidence="3">1.1.1.88</ecNumber>
    </recommendedName>
</protein>
<dbReference type="Proteomes" id="UP000515976">
    <property type="component" value="Chromosome"/>
</dbReference>
<keyword evidence="3" id="KW-0520">NAD</keyword>
<dbReference type="SUPFAM" id="SSF56542">
    <property type="entry name" value="Substrate-binding domain of HMG-CoA reductase"/>
    <property type="match status" value="1"/>
</dbReference>
<dbReference type="InterPro" id="IPR009029">
    <property type="entry name" value="HMG_CoA_Rdtase_sub-bd_dom_sf"/>
</dbReference>
<keyword evidence="2 3" id="KW-0560">Oxidoreductase</keyword>
<dbReference type="EMBL" id="CP060712">
    <property type="protein sequence ID" value="QNN48807.1"/>
    <property type="molecule type" value="Genomic_DNA"/>
</dbReference>
<dbReference type="InterPro" id="IPR023076">
    <property type="entry name" value="HMG_CoA_Rdtase_CS"/>
</dbReference>
<dbReference type="GO" id="GO:0015936">
    <property type="term" value="P:coenzyme A metabolic process"/>
    <property type="evidence" value="ECO:0007669"/>
    <property type="project" value="InterPro"/>
</dbReference>
<dbReference type="PROSITE" id="PS50065">
    <property type="entry name" value="HMG_COA_REDUCTASE_4"/>
    <property type="match status" value="1"/>
</dbReference>
<dbReference type="PRINTS" id="PR00071">
    <property type="entry name" value="HMGCOARDTASE"/>
</dbReference>
<name>A0A7G9QZN2_9MICO</name>
<sequence>MRPRPLVPSSRKKEDVTSRLSGLKDLSIDERRARVADAMGVRAGVFEALSPEHGLTLEQADHMVENVVGVLGLPVGIATNFVVNGREVLVPMATEEPSVVAAASNLARMTRDHGGFVASATAPLMQAQVQVLDVADPAGARVRLLSAAEELVALANEQDPALVRFGGGVRDIAVRLVPSSRQTYVVLHLVVDVRDAMGANAVNTMAEAIAPRVAEIARGRTLLRILTNKADLRLTRVAATFDAAMLGGPDVVENMVDAAELAVADPYRAATHNKGIMNGITAVVLATGNDTRAVEAGAHSHAVGPEGRYTSMSRFEKDTDGNLVGTLELPMPVGLVGGATKVHPVAQANVELLGVHTASELAQIIMAVGLAQNAAAVRALATEGIQRGHMSLHARNVAVTAGAVGAEVDAVVARMVEARSVRAETAEEVLAQLRGRS</sequence>
<evidence type="ECO:0000313" key="5">
    <source>
        <dbReference type="Proteomes" id="UP000515976"/>
    </source>
</evidence>
<dbReference type="Pfam" id="PF00368">
    <property type="entry name" value="HMG-CoA_red"/>
    <property type="match status" value="1"/>
</dbReference>
<evidence type="ECO:0000256" key="3">
    <source>
        <dbReference type="RuleBase" id="RU361219"/>
    </source>
</evidence>
<dbReference type="RefSeq" id="WP_166102585.1">
    <property type="nucleotide sequence ID" value="NZ_BMMY01000008.1"/>
</dbReference>
<dbReference type="PANTHER" id="PTHR10572:SF24">
    <property type="entry name" value="3-HYDROXY-3-METHYLGLUTARYL-COENZYME A REDUCTASE"/>
    <property type="match status" value="1"/>
</dbReference>
<reference evidence="4 5" key="1">
    <citation type="submission" date="2020-08" db="EMBL/GenBank/DDBJ databases">
        <title>Genome sequence of Phycicoccus endophyticus JCM 31784T.</title>
        <authorList>
            <person name="Hyun D.-W."/>
            <person name="Bae J.-W."/>
        </authorList>
    </citation>
    <scope>NUCLEOTIDE SEQUENCE [LARGE SCALE GENOMIC DNA]</scope>
    <source>
        <strain evidence="4 5">JCM 31784</strain>
    </source>
</reference>
<organism evidence="4 5">
    <name type="scientific">Phycicoccus endophyticus</name>
    <dbReference type="NCBI Taxonomy" id="1690220"/>
    <lineage>
        <taxon>Bacteria</taxon>
        <taxon>Bacillati</taxon>
        <taxon>Actinomycetota</taxon>
        <taxon>Actinomycetes</taxon>
        <taxon>Micrococcales</taxon>
        <taxon>Intrasporangiaceae</taxon>
        <taxon>Phycicoccus</taxon>
    </lineage>
</organism>
<dbReference type="EC" id="1.1.1.88" evidence="3"/>
<comment type="catalytic activity">
    <reaction evidence="3">
        <text>(R)-mevalonate + 2 NAD(+) + CoA = (3S)-3-hydroxy-3-methylglutaryl-CoA + 2 NADH + 2 H(+)</text>
        <dbReference type="Rhea" id="RHEA:14833"/>
        <dbReference type="ChEBI" id="CHEBI:15378"/>
        <dbReference type="ChEBI" id="CHEBI:36464"/>
        <dbReference type="ChEBI" id="CHEBI:43074"/>
        <dbReference type="ChEBI" id="CHEBI:57287"/>
        <dbReference type="ChEBI" id="CHEBI:57540"/>
        <dbReference type="ChEBI" id="CHEBI:57945"/>
        <dbReference type="EC" id="1.1.1.88"/>
    </reaction>
</comment>
<dbReference type="AlphaFoldDB" id="A0A7G9QZN2"/>
<dbReference type="NCBIfam" id="TIGR00532">
    <property type="entry name" value="HMG_CoA_R_NAD"/>
    <property type="match status" value="1"/>
</dbReference>
<dbReference type="Gene3D" id="3.90.770.10">
    <property type="entry name" value="3-hydroxy-3-methylglutaryl-coenzyme A Reductase, Chain A, domain 2"/>
    <property type="match status" value="2"/>
</dbReference>
<dbReference type="InterPro" id="IPR002202">
    <property type="entry name" value="HMG_CoA_Rdtase"/>
</dbReference>
<dbReference type="GO" id="GO:0140643">
    <property type="term" value="F:hydroxymethylglutaryl-CoA reductase (NADH) activity"/>
    <property type="evidence" value="ECO:0007669"/>
    <property type="project" value="UniProtKB-EC"/>
</dbReference>
<dbReference type="GO" id="GO:0004420">
    <property type="term" value="F:hydroxymethylglutaryl-CoA reductase (NADPH) activity"/>
    <property type="evidence" value="ECO:0007669"/>
    <property type="project" value="InterPro"/>
</dbReference>
<dbReference type="SUPFAM" id="SSF55035">
    <property type="entry name" value="NAD-binding domain of HMG-CoA reductase"/>
    <property type="match status" value="1"/>
</dbReference>
<dbReference type="PROSITE" id="PS00066">
    <property type="entry name" value="HMG_COA_REDUCTASE_1"/>
    <property type="match status" value="1"/>
</dbReference>
<dbReference type="PANTHER" id="PTHR10572">
    <property type="entry name" value="3-HYDROXY-3-METHYLGLUTARYL-COENZYME A REDUCTASE"/>
    <property type="match status" value="1"/>
</dbReference>
<comment type="pathway">
    <text evidence="3">Metabolic intermediate metabolism; (R)-mevalonate degradation; (S)-3-hydroxy-3-methylglutaryl-CoA from (R)-mevalonate: step 1/1.</text>
</comment>
<dbReference type="InterPro" id="IPR023074">
    <property type="entry name" value="HMG_CoA_Rdtase_cat_sf"/>
</dbReference>
<accession>A0A7G9QZN2</accession>
<gene>
    <name evidence="4" type="ORF">H9L10_10985</name>
</gene>
<evidence type="ECO:0000313" key="4">
    <source>
        <dbReference type="EMBL" id="QNN48807.1"/>
    </source>
</evidence>
<dbReference type="PROSITE" id="PS00318">
    <property type="entry name" value="HMG_COA_REDUCTASE_2"/>
    <property type="match status" value="1"/>
</dbReference>
<dbReference type="Gene3D" id="1.10.8.660">
    <property type="match status" value="1"/>
</dbReference>